<dbReference type="InterPro" id="IPR001466">
    <property type="entry name" value="Beta-lactam-related"/>
</dbReference>
<dbReference type="InterPro" id="IPR012338">
    <property type="entry name" value="Beta-lactam/transpept-like"/>
</dbReference>
<proteinExistence type="predicted"/>
<dbReference type="RefSeq" id="WP_284370230.1">
    <property type="nucleotide sequence ID" value="NZ_BSNJ01000002.1"/>
</dbReference>
<dbReference type="Pfam" id="PF00144">
    <property type="entry name" value="Beta-lactamase"/>
    <property type="match status" value="1"/>
</dbReference>
<dbReference type="PANTHER" id="PTHR46825:SF9">
    <property type="entry name" value="BETA-LACTAMASE-RELATED DOMAIN-CONTAINING PROTEIN"/>
    <property type="match status" value="1"/>
</dbReference>
<keyword evidence="4" id="KW-1185">Reference proteome</keyword>
<dbReference type="SUPFAM" id="SSF56601">
    <property type="entry name" value="beta-lactamase/transpeptidase-like"/>
    <property type="match status" value="1"/>
</dbReference>
<feature type="signal peptide" evidence="1">
    <location>
        <begin position="1"/>
        <end position="24"/>
    </location>
</feature>
<dbReference type="Proteomes" id="UP001161390">
    <property type="component" value="Unassembled WGS sequence"/>
</dbReference>
<organism evidence="3 4">
    <name type="scientific">Algimonas porphyrae</name>
    <dbReference type="NCBI Taxonomy" id="1128113"/>
    <lineage>
        <taxon>Bacteria</taxon>
        <taxon>Pseudomonadati</taxon>
        <taxon>Pseudomonadota</taxon>
        <taxon>Alphaproteobacteria</taxon>
        <taxon>Maricaulales</taxon>
        <taxon>Robiginitomaculaceae</taxon>
        <taxon>Algimonas</taxon>
    </lineage>
</organism>
<accession>A0ABQ5UXM5</accession>
<sequence length="484" mass="53321">MTRSILCLSTALGLSLIALMPAKAASPEAVLESKLRAIETVLDTQLAHEAVPGAAFGIVADQDLVWSHTFGVEDLGTRRAVSEDTAFSICSISKLFTGIAVMDLEERGVLDIDAPITAYLGDDGGTADGVTVRNLLSHVSGLPREGETDFWFTNNFPDDATLRADISGRTDWYQPYDHWQYSNLGMAALGQVIQAASGQSFHDYVDARILRPLNMGNTTTDMPFDKVGQGFARGYYVRDSKGARKPVEAHRFDAFAPAAGVASSVNDLAKFMAWHFRLRDADSEEVLKPDTLKTMQRVHWTGEDFDEPAWGLAYATRRLDGKTLWGHGGYCPGTVAEFTMRNPDKVGVIVMATANDVSAGGMARMIHSMVRDDVKAVHMKEADADSDDKADREDDTSFVAYEGVYSRPNYDWAVYVGLSSKGLFAVPLHDDRPHENVETFRHEEGDVFIRKRDNGSDAEPLRFERDNTGRIVSVVSGGYRLMRE</sequence>
<feature type="domain" description="Beta-lactamase-related" evidence="2">
    <location>
        <begin position="41"/>
        <end position="356"/>
    </location>
</feature>
<reference evidence="3" key="1">
    <citation type="journal article" date="2014" name="Int. J. Syst. Evol. Microbiol.">
        <title>Complete genome of a new Firmicutes species belonging to the dominant human colonic microbiota ('Ruminococcus bicirculans') reveals two chromosomes and a selective capacity to utilize plant glucans.</title>
        <authorList>
            <consortium name="NISC Comparative Sequencing Program"/>
            <person name="Wegmann U."/>
            <person name="Louis P."/>
            <person name="Goesmann A."/>
            <person name="Henrissat B."/>
            <person name="Duncan S.H."/>
            <person name="Flint H.J."/>
        </authorList>
    </citation>
    <scope>NUCLEOTIDE SEQUENCE</scope>
    <source>
        <strain evidence="3">NBRC 108216</strain>
    </source>
</reference>
<keyword evidence="1" id="KW-0732">Signal</keyword>
<evidence type="ECO:0000313" key="3">
    <source>
        <dbReference type="EMBL" id="GLQ20036.1"/>
    </source>
</evidence>
<gene>
    <name evidence="3" type="ORF">GCM10007854_09910</name>
</gene>
<reference evidence="3" key="2">
    <citation type="submission" date="2023-01" db="EMBL/GenBank/DDBJ databases">
        <title>Draft genome sequence of Algimonas porphyrae strain NBRC 108216.</title>
        <authorList>
            <person name="Sun Q."/>
            <person name="Mori K."/>
        </authorList>
    </citation>
    <scope>NUCLEOTIDE SEQUENCE</scope>
    <source>
        <strain evidence="3">NBRC 108216</strain>
    </source>
</reference>
<dbReference type="PANTHER" id="PTHR46825">
    <property type="entry name" value="D-ALANYL-D-ALANINE-CARBOXYPEPTIDASE/ENDOPEPTIDASE AMPH"/>
    <property type="match status" value="1"/>
</dbReference>
<dbReference type="Gene3D" id="3.40.710.10">
    <property type="entry name" value="DD-peptidase/beta-lactamase superfamily"/>
    <property type="match status" value="1"/>
</dbReference>
<evidence type="ECO:0000313" key="4">
    <source>
        <dbReference type="Proteomes" id="UP001161390"/>
    </source>
</evidence>
<name>A0ABQ5UXM5_9PROT</name>
<comment type="caution">
    <text evidence="3">The sequence shown here is derived from an EMBL/GenBank/DDBJ whole genome shotgun (WGS) entry which is preliminary data.</text>
</comment>
<dbReference type="EMBL" id="BSNJ01000002">
    <property type="protein sequence ID" value="GLQ20036.1"/>
    <property type="molecule type" value="Genomic_DNA"/>
</dbReference>
<evidence type="ECO:0000256" key="1">
    <source>
        <dbReference type="SAM" id="SignalP"/>
    </source>
</evidence>
<evidence type="ECO:0000259" key="2">
    <source>
        <dbReference type="Pfam" id="PF00144"/>
    </source>
</evidence>
<feature type="chain" id="PRO_5047439794" description="Beta-lactamase-related domain-containing protein" evidence="1">
    <location>
        <begin position="25"/>
        <end position="484"/>
    </location>
</feature>
<protein>
    <recommendedName>
        <fullName evidence="2">Beta-lactamase-related domain-containing protein</fullName>
    </recommendedName>
</protein>
<dbReference type="InterPro" id="IPR050491">
    <property type="entry name" value="AmpC-like"/>
</dbReference>